<dbReference type="CDD" id="cd02209">
    <property type="entry name" value="cupin_XRE_C"/>
    <property type="match status" value="1"/>
</dbReference>
<dbReference type="Gene3D" id="2.60.120.10">
    <property type="entry name" value="Jelly Rolls"/>
    <property type="match status" value="1"/>
</dbReference>
<evidence type="ECO:0000256" key="2">
    <source>
        <dbReference type="ARBA" id="ARBA00023125"/>
    </source>
</evidence>
<dbReference type="InterPro" id="IPR010982">
    <property type="entry name" value="Lambda_DNA-bd_dom_sf"/>
</dbReference>
<dbReference type="InterPro" id="IPR013096">
    <property type="entry name" value="Cupin_2"/>
</dbReference>
<dbReference type="InterPro" id="IPR014710">
    <property type="entry name" value="RmlC-like_jellyroll"/>
</dbReference>
<keyword evidence="2" id="KW-0238">DNA-binding</keyword>
<sequence length="207" mass="22168">MTDMMMVAETEQQLGSVLASRIQNLRHERTLSLDALAKLTGLSKGTVVALEKGKANPSIGVLCRLAAAFSLSVSDLLSNLVNDAPDSPLERTTPKILWSSTNGSQAQLQVSTTGRTMFELWSWTIMPGEEYRADAHSPDTRELISVAEGSLSVRVGAETLILNAGEGARLVTDQEHSYAAAGNRPARFTMAVLERGGPADETPSVEN</sequence>
<dbReference type="Gene3D" id="1.10.260.40">
    <property type="entry name" value="lambda repressor-like DNA-binding domains"/>
    <property type="match status" value="1"/>
</dbReference>
<dbReference type="RefSeq" id="WP_057220401.1">
    <property type="nucleotide sequence ID" value="NZ_CP083373.1"/>
</dbReference>
<evidence type="ECO:0000313" key="5">
    <source>
        <dbReference type="EMBL" id="MBM3095677.1"/>
    </source>
</evidence>
<evidence type="ECO:0000259" key="4">
    <source>
        <dbReference type="PROSITE" id="PS50943"/>
    </source>
</evidence>
<evidence type="ECO:0000313" key="6">
    <source>
        <dbReference type="Proteomes" id="UP000744980"/>
    </source>
</evidence>
<reference evidence="5 6" key="1">
    <citation type="submission" date="2020-01" db="EMBL/GenBank/DDBJ databases">
        <title>Draft genome assembly of Ensifer adhaerens T173.</title>
        <authorList>
            <person name="Craig J.E."/>
            <person name="Stinchcombe J.R."/>
        </authorList>
    </citation>
    <scope>NUCLEOTIDE SEQUENCE [LARGE SCALE GENOMIC DNA]</scope>
    <source>
        <strain evidence="5 6">T173</strain>
    </source>
</reference>
<dbReference type="CDD" id="cd00093">
    <property type="entry name" value="HTH_XRE"/>
    <property type="match status" value="1"/>
</dbReference>
<name>A0AAW4FWI4_9HYPH</name>
<dbReference type="PANTHER" id="PTHR46797:SF23">
    <property type="entry name" value="HTH-TYPE TRANSCRIPTIONAL REGULATOR SUTR"/>
    <property type="match status" value="1"/>
</dbReference>
<dbReference type="InterPro" id="IPR011051">
    <property type="entry name" value="RmlC_Cupin_sf"/>
</dbReference>
<keyword evidence="1" id="KW-0805">Transcription regulation</keyword>
<dbReference type="SMART" id="SM00530">
    <property type="entry name" value="HTH_XRE"/>
    <property type="match status" value="1"/>
</dbReference>
<comment type="caution">
    <text evidence="5">The sequence shown here is derived from an EMBL/GenBank/DDBJ whole genome shotgun (WGS) entry which is preliminary data.</text>
</comment>
<dbReference type="SUPFAM" id="SSF47413">
    <property type="entry name" value="lambda repressor-like DNA-binding domains"/>
    <property type="match status" value="1"/>
</dbReference>
<dbReference type="GO" id="GO:0005829">
    <property type="term" value="C:cytosol"/>
    <property type="evidence" value="ECO:0007669"/>
    <property type="project" value="TreeGrafter"/>
</dbReference>
<dbReference type="GO" id="GO:0003700">
    <property type="term" value="F:DNA-binding transcription factor activity"/>
    <property type="evidence" value="ECO:0007669"/>
    <property type="project" value="TreeGrafter"/>
</dbReference>
<dbReference type="EMBL" id="WXFA01000052">
    <property type="protein sequence ID" value="MBM3095677.1"/>
    <property type="molecule type" value="Genomic_DNA"/>
</dbReference>
<feature type="domain" description="HTH cro/C1-type" evidence="4">
    <location>
        <begin position="22"/>
        <end position="76"/>
    </location>
</feature>
<dbReference type="AlphaFoldDB" id="A0AAW4FWI4"/>
<accession>A0AAW4FWI4</accession>
<proteinExistence type="predicted"/>
<dbReference type="PANTHER" id="PTHR46797">
    <property type="entry name" value="HTH-TYPE TRANSCRIPTIONAL REGULATOR"/>
    <property type="match status" value="1"/>
</dbReference>
<dbReference type="GO" id="GO:0003677">
    <property type="term" value="F:DNA binding"/>
    <property type="evidence" value="ECO:0007669"/>
    <property type="project" value="UniProtKB-KW"/>
</dbReference>
<keyword evidence="6" id="KW-1185">Reference proteome</keyword>
<dbReference type="Pfam" id="PF01381">
    <property type="entry name" value="HTH_3"/>
    <property type="match status" value="1"/>
</dbReference>
<dbReference type="SUPFAM" id="SSF51182">
    <property type="entry name" value="RmlC-like cupins"/>
    <property type="match status" value="1"/>
</dbReference>
<dbReference type="Pfam" id="PF07883">
    <property type="entry name" value="Cupin_2"/>
    <property type="match status" value="1"/>
</dbReference>
<dbReference type="PROSITE" id="PS50943">
    <property type="entry name" value="HTH_CROC1"/>
    <property type="match status" value="1"/>
</dbReference>
<dbReference type="InterPro" id="IPR050807">
    <property type="entry name" value="TransReg_Diox_bact_type"/>
</dbReference>
<dbReference type="Proteomes" id="UP000744980">
    <property type="component" value="Unassembled WGS sequence"/>
</dbReference>
<keyword evidence="3" id="KW-0804">Transcription</keyword>
<dbReference type="InterPro" id="IPR001387">
    <property type="entry name" value="Cro/C1-type_HTH"/>
</dbReference>
<evidence type="ECO:0000256" key="3">
    <source>
        <dbReference type="ARBA" id="ARBA00023163"/>
    </source>
</evidence>
<protein>
    <submittedName>
        <fullName evidence="5">Helix-turn-helix domain-containing protein</fullName>
    </submittedName>
</protein>
<organism evidence="5 6">
    <name type="scientific">Ensifer canadensis</name>
    <dbReference type="NCBI Taxonomy" id="555315"/>
    <lineage>
        <taxon>Bacteria</taxon>
        <taxon>Pseudomonadati</taxon>
        <taxon>Pseudomonadota</taxon>
        <taxon>Alphaproteobacteria</taxon>
        <taxon>Hyphomicrobiales</taxon>
        <taxon>Rhizobiaceae</taxon>
        <taxon>Sinorhizobium/Ensifer group</taxon>
        <taxon>Ensifer</taxon>
    </lineage>
</organism>
<gene>
    <name evidence="5" type="ORF">GFB56_33715</name>
</gene>
<evidence type="ECO:0000256" key="1">
    <source>
        <dbReference type="ARBA" id="ARBA00023015"/>
    </source>
</evidence>